<evidence type="ECO:0000256" key="2">
    <source>
        <dbReference type="SAM" id="MobiDB-lite"/>
    </source>
</evidence>
<dbReference type="AlphaFoldDB" id="A0A2P4XG02"/>
<dbReference type="Proteomes" id="UP000237271">
    <property type="component" value="Unassembled WGS sequence"/>
</dbReference>
<protein>
    <submittedName>
        <fullName evidence="3">Uncharacterized protein</fullName>
    </submittedName>
</protein>
<dbReference type="EMBL" id="NCKW01011095">
    <property type="protein sequence ID" value="POM64478.1"/>
    <property type="molecule type" value="Genomic_DNA"/>
</dbReference>
<feature type="region of interest" description="Disordered" evidence="2">
    <location>
        <begin position="444"/>
        <end position="466"/>
    </location>
</feature>
<proteinExistence type="predicted"/>
<gene>
    <name evidence="3" type="ORF">PHPALM_19980</name>
</gene>
<sequence>MGLEALVPGNTKRAKATAVGSFLKFLKTEDVSEEYVRVCIERDGSGKCFVSVMNKFGMYLAFNEGKNGKPLARNTAMQYYWQAKLWLLDQFPQHRAALEARRLKMGKTIDNFCLKRDGGGFISKAPPCSMADLKKILVYLYVNASCSSDYQDAALICLLWYLFGRASDLALLRKPNISIDAGNVLFVRFIRMKTSEEQGLSLFPGTEFETCPMLTMALAMLMQTAPSTDIIDNLPEMQDQAAITLSPDVPLLDILDHPADTTGLGPPSAAGVEKTPTVYSQVNCVLDRIAAAAGVTAALTSHSFRRGGAQHANGSGELTARWIFDRGAWNMSTTNKGFNYIFNTRKEDHMWTRHQHKRSNPGLAFVRLANKEHDFQLPAPPVQHNVNQAGLDVLTSTVIHHYPLLKRLNAEAPAIKRIKACTAKADARSLNYFHGRHISRIQSYCEDSKPSSAHQTSEKSLTRSTEQNVIDRQAAVINHFTEHVKLQDACMDALEAKMNGPRQGTHKRQKSETSQCDASQAKKKQRRSAVTHLRATWYGWYAQEPPLWRAPISKQQKSNAMLLVAYMKLFLDDGYILNTKEVSYCDQVLSLGTCAEKSVLMFLEEHNISPRGSGAVLTHLHLLSLTQAVQSLRHTYAEKQAHINLRWESNPRPSFSGLFRRATKVRGGGELTSTVLRGGGNPASRTAFGTAPSIHPPD</sequence>
<dbReference type="SUPFAM" id="SSF56349">
    <property type="entry name" value="DNA breaking-rejoining enzymes"/>
    <property type="match status" value="1"/>
</dbReference>
<dbReference type="GO" id="GO:0006310">
    <property type="term" value="P:DNA recombination"/>
    <property type="evidence" value="ECO:0007669"/>
    <property type="project" value="UniProtKB-KW"/>
</dbReference>
<dbReference type="InterPro" id="IPR013762">
    <property type="entry name" value="Integrase-like_cat_sf"/>
</dbReference>
<organism evidence="3 4">
    <name type="scientific">Phytophthora palmivora</name>
    <dbReference type="NCBI Taxonomy" id="4796"/>
    <lineage>
        <taxon>Eukaryota</taxon>
        <taxon>Sar</taxon>
        <taxon>Stramenopiles</taxon>
        <taxon>Oomycota</taxon>
        <taxon>Peronosporomycetes</taxon>
        <taxon>Peronosporales</taxon>
        <taxon>Peronosporaceae</taxon>
        <taxon>Phytophthora</taxon>
    </lineage>
</organism>
<dbReference type="GO" id="GO:0003677">
    <property type="term" value="F:DNA binding"/>
    <property type="evidence" value="ECO:0007669"/>
    <property type="project" value="InterPro"/>
</dbReference>
<feature type="region of interest" description="Disordered" evidence="2">
    <location>
        <begin position="500"/>
        <end position="526"/>
    </location>
</feature>
<reference evidence="3 4" key="1">
    <citation type="journal article" date="2017" name="Genome Biol. Evol.">
        <title>Phytophthora megakarya and P. palmivora, closely related causal agents of cacao black pod rot, underwent increases in genome sizes and gene numbers by different mechanisms.</title>
        <authorList>
            <person name="Ali S.S."/>
            <person name="Shao J."/>
            <person name="Lary D.J."/>
            <person name="Kronmiller B."/>
            <person name="Shen D."/>
            <person name="Strem M.D."/>
            <person name="Amoako-Attah I."/>
            <person name="Akrofi A.Y."/>
            <person name="Begoude B.A."/>
            <person name="Ten Hoopen G.M."/>
            <person name="Coulibaly K."/>
            <person name="Kebe B.I."/>
            <person name="Melnick R.L."/>
            <person name="Guiltinan M.J."/>
            <person name="Tyler B.M."/>
            <person name="Meinhardt L.W."/>
            <person name="Bailey B.A."/>
        </authorList>
    </citation>
    <scope>NUCLEOTIDE SEQUENCE [LARGE SCALE GENOMIC DNA]</scope>
    <source>
        <strain evidence="4">sbr112.9</strain>
    </source>
</reference>
<evidence type="ECO:0000313" key="4">
    <source>
        <dbReference type="Proteomes" id="UP000237271"/>
    </source>
</evidence>
<name>A0A2P4XG02_9STRA</name>
<keyword evidence="4" id="KW-1185">Reference proteome</keyword>
<feature type="region of interest" description="Disordered" evidence="2">
    <location>
        <begin position="675"/>
        <end position="698"/>
    </location>
</feature>
<evidence type="ECO:0000313" key="3">
    <source>
        <dbReference type="EMBL" id="POM64478.1"/>
    </source>
</evidence>
<accession>A0A2P4XG02</accession>
<evidence type="ECO:0000256" key="1">
    <source>
        <dbReference type="ARBA" id="ARBA00023172"/>
    </source>
</evidence>
<dbReference type="InterPro" id="IPR011010">
    <property type="entry name" value="DNA_brk_join_enz"/>
</dbReference>
<dbReference type="GO" id="GO:0015074">
    <property type="term" value="P:DNA integration"/>
    <property type="evidence" value="ECO:0007669"/>
    <property type="project" value="InterPro"/>
</dbReference>
<keyword evidence="1" id="KW-0233">DNA recombination</keyword>
<dbReference type="Gene3D" id="1.10.443.10">
    <property type="entry name" value="Intergrase catalytic core"/>
    <property type="match status" value="1"/>
</dbReference>
<comment type="caution">
    <text evidence="3">The sequence shown here is derived from an EMBL/GenBank/DDBJ whole genome shotgun (WGS) entry which is preliminary data.</text>
</comment>